<dbReference type="GO" id="GO:1904680">
    <property type="term" value="F:peptide transmembrane transporter activity"/>
    <property type="evidence" value="ECO:0007669"/>
    <property type="project" value="TreeGrafter"/>
</dbReference>
<gene>
    <name evidence="7" type="ORF">C7450_110194</name>
</gene>
<dbReference type="GO" id="GO:0015833">
    <property type="term" value="P:peptide transport"/>
    <property type="evidence" value="ECO:0007669"/>
    <property type="project" value="TreeGrafter"/>
</dbReference>
<dbReference type="Pfam" id="PF00496">
    <property type="entry name" value="SBP_bac_5"/>
    <property type="match status" value="1"/>
</dbReference>
<keyword evidence="8" id="KW-1185">Reference proteome</keyword>
<dbReference type="InterPro" id="IPR039424">
    <property type="entry name" value="SBP_5"/>
</dbReference>
<sequence length="510" mass="55872">MKNRLIRSTRFLFLVPLVLSAASAWAGQADDTLRVAVTRETDFVDSIHTSSADSDLFGTIIFDTLIYADRATGEFKPLLASSWTWTDDKTVVFKLREGVKFQNGEPFNADDVVFTFRQLMDMDNKFRQQQQDFGNIASVEKIDDYTVKVTLKQPEPTFENVLASRVGIWPNDYTQANGHMVHATKPVGTGPYALKSMQKGSAYTLVKNSDYFDGPRAKPTIGTIEVRVIPETQTQIAELMSGGVDMALSLTSADATALQGAPGVAVQTGQATRMYFLSMNVAGKENNPLGNADVRRAISYAVNKPELVHGLVSPDAAVLATNCNPSQRFCITDVKPVYDFDLAKAKALMKSAGYPDGFNVTLMAEASLRPIGEALQGYLSAIGIKVNLETLPLPAWRERYIKGESQMSIVGWGSGVSSLDISNSLGIFFNGSSTDYVKDKDITAWNATASRTMDKSEREALYRKTLTRINEEAYVLPLYGAVATYVTSDQVKFAVPAIDFPDISQAAWAK</sequence>
<proteinExistence type="inferred from homology"/>
<dbReference type="PANTHER" id="PTHR30290:SF9">
    <property type="entry name" value="OLIGOPEPTIDE-BINDING PROTEIN APPA"/>
    <property type="match status" value="1"/>
</dbReference>
<dbReference type="PIRSF" id="PIRSF002741">
    <property type="entry name" value="MppA"/>
    <property type="match status" value="1"/>
</dbReference>
<comment type="similarity">
    <text evidence="2">Belongs to the bacterial solute-binding protein 5 family.</text>
</comment>
<dbReference type="AlphaFoldDB" id="A0A2V3U0S1"/>
<dbReference type="Proteomes" id="UP000248021">
    <property type="component" value="Unassembled WGS sequence"/>
</dbReference>
<evidence type="ECO:0000313" key="8">
    <source>
        <dbReference type="Proteomes" id="UP000248021"/>
    </source>
</evidence>
<comment type="subcellular location">
    <subcellularLocation>
        <location evidence="1">Periplasm</location>
    </subcellularLocation>
</comment>
<dbReference type="EMBL" id="QJJK01000010">
    <property type="protein sequence ID" value="PXW55255.1"/>
    <property type="molecule type" value="Genomic_DNA"/>
</dbReference>
<feature type="signal peptide" evidence="5">
    <location>
        <begin position="1"/>
        <end position="26"/>
    </location>
</feature>
<dbReference type="Gene3D" id="3.10.105.10">
    <property type="entry name" value="Dipeptide-binding Protein, Domain 3"/>
    <property type="match status" value="1"/>
</dbReference>
<dbReference type="SUPFAM" id="SSF53850">
    <property type="entry name" value="Periplasmic binding protein-like II"/>
    <property type="match status" value="1"/>
</dbReference>
<keyword evidence="3" id="KW-0813">Transport</keyword>
<dbReference type="Gene3D" id="3.90.76.10">
    <property type="entry name" value="Dipeptide-binding Protein, Domain 1"/>
    <property type="match status" value="1"/>
</dbReference>
<organism evidence="7 8">
    <name type="scientific">Chelatococcus asaccharovorans</name>
    <dbReference type="NCBI Taxonomy" id="28210"/>
    <lineage>
        <taxon>Bacteria</taxon>
        <taxon>Pseudomonadati</taxon>
        <taxon>Pseudomonadota</taxon>
        <taxon>Alphaproteobacteria</taxon>
        <taxon>Hyphomicrobiales</taxon>
        <taxon>Chelatococcaceae</taxon>
        <taxon>Chelatococcus</taxon>
    </lineage>
</organism>
<dbReference type="RefSeq" id="WP_110376844.1">
    <property type="nucleotide sequence ID" value="NZ_JAHBRY010000003.1"/>
</dbReference>
<dbReference type="InterPro" id="IPR023765">
    <property type="entry name" value="SBP_5_CS"/>
</dbReference>
<accession>A0A2V3U0S1</accession>
<dbReference type="PANTHER" id="PTHR30290">
    <property type="entry name" value="PERIPLASMIC BINDING COMPONENT OF ABC TRANSPORTER"/>
    <property type="match status" value="1"/>
</dbReference>
<evidence type="ECO:0000256" key="1">
    <source>
        <dbReference type="ARBA" id="ARBA00004418"/>
    </source>
</evidence>
<evidence type="ECO:0000256" key="3">
    <source>
        <dbReference type="ARBA" id="ARBA00022448"/>
    </source>
</evidence>
<feature type="chain" id="PRO_5015929527" evidence="5">
    <location>
        <begin position="27"/>
        <end position="510"/>
    </location>
</feature>
<dbReference type="Gene3D" id="3.40.190.10">
    <property type="entry name" value="Periplasmic binding protein-like II"/>
    <property type="match status" value="1"/>
</dbReference>
<comment type="caution">
    <text evidence="7">The sequence shown here is derived from an EMBL/GenBank/DDBJ whole genome shotgun (WGS) entry which is preliminary data.</text>
</comment>
<name>A0A2V3U0S1_9HYPH</name>
<feature type="domain" description="Solute-binding protein family 5" evidence="6">
    <location>
        <begin position="74"/>
        <end position="424"/>
    </location>
</feature>
<evidence type="ECO:0000313" key="7">
    <source>
        <dbReference type="EMBL" id="PXW55255.1"/>
    </source>
</evidence>
<dbReference type="GO" id="GO:0043190">
    <property type="term" value="C:ATP-binding cassette (ABC) transporter complex"/>
    <property type="evidence" value="ECO:0007669"/>
    <property type="project" value="InterPro"/>
</dbReference>
<dbReference type="GO" id="GO:0030288">
    <property type="term" value="C:outer membrane-bounded periplasmic space"/>
    <property type="evidence" value="ECO:0007669"/>
    <property type="project" value="UniProtKB-ARBA"/>
</dbReference>
<evidence type="ECO:0000256" key="2">
    <source>
        <dbReference type="ARBA" id="ARBA00005695"/>
    </source>
</evidence>
<dbReference type="InterPro" id="IPR000914">
    <property type="entry name" value="SBP_5_dom"/>
</dbReference>
<keyword evidence="4 5" id="KW-0732">Signal</keyword>
<dbReference type="OrthoDB" id="9803988at2"/>
<protein>
    <submittedName>
        <fullName evidence="7">Peptide/nickel transport system substrate-binding protein</fullName>
    </submittedName>
</protein>
<evidence type="ECO:0000259" key="6">
    <source>
        <dbReference type="Pfam" id="PF00496"/>
    </source>
</evidence>
<dbReference type="InterPro" id="IPR030678">
    <property type="entry name" value="Peptide/Ni-bd"/>
</dbReference>
<evidence type="ECO:0000256" key="5">
    <source>
        <dbReference type="SAM" id="SignalP"/>
    </source>
</evidence>
<dbReference type="PROSITE" id="PS01040">
    <property type="entry name" value="SBP_BACTERIAL_5"/>
    <property type="match status" value="1"/>
</dbReference>
<evidence type="ECO:0000256" key="4">
    <source>
        <dbReference type="ARBA" id="ARBA00022729"/>
    </source>
</evidence>
<reference evidence="7 8" key="1">
    <citation type="submission" date="2018-05" db="EMBL/GenBank/DDBJ databases">
        <title>Genomic Encyclopedia of Type Strains, Phase IV (KMG-IV): sequencing the most valuable type-strain genomes for metagenomic binning, comparative biology and taxonomic classification.</title>
        <authorList>
            <person name="Goeker M."/>
        </authorList>
    </citation>
    <scope>NUCLEOTIDE SEQUENCE [LARGE SCALE GENOMIC DNA]</scope>
    <source>
        <strain evidence="7 8">DSM 6462</strain>
    </source>
</reference>